<name>A6G6Y0_9BACT</name>
<feature type="transmembrane region" description="Helical" evidence="1">
    <location>
        <begin position="6"/>
        <end position="24"/>
    </location>
</feature>
<sequence length="147" mass="16297">MDPELVFSIVNALPMPIWLTWMFAPRSKLARYFADALWPWLILAACYLALLGYALSLPGNGGNFSSLAGVMQGFTNEWAALAGWTHYLCFDLFVARWMIRDAPEAGYKLSPILVLTLMFGPVGLLVYAALRGWLTKGAEPEPEPEPS</sequence>
<comment type="caution">
    <text evidence="2">The sequence shown here is derived from an EMBL/GenBank/DDBJ whole genome shotgun (WGS) entry which is preliminary data.</text>
</comment>
<dbReference type="STRING" id="391625.PPSIR1_06276"/>
<dbReference type="EMBL" id="ABCS01000031">
    <property type="protein sequence ID" value="EDM78433.1"/>
    <property type="molecule type" value="Genomic_DNA"/>
</dbReference>
<dbReference type="Proteomes" id="UP000005801">
    <property type="component" value="Unassembled WGS sequence"/>
</dbReference>
<dbReference type="OrthoDB" id="345237at2"/>
<protein>
    <recommendedName>
        <fullName evidence="4">DUF4281 domain-containing protein</fullName>
    </recommendedName>
</protein>
<dbReference type="Pfam" id="PF14108">
    <property type="entry name" value="ABA4-like"/>
    <property type="match status" value="1"/>
</dbReference>
<feature type="transmembrane region" description="Helical" evidence="1">
    <location>
        <begin position="78"/>
        <end position="99"/>
    </location>
</feature>
<feature type="transmembrane region" description="Helical" evidence="1">
    <location>
        <begin position="36"/>
        <end position="58"/>
    </location>
</feature>
<dbReference type="InterPro" id="IPR025461">
    <property type="entry name" value="ABA4-like"/>
</dbReference>
<keyword evidence="1" id="KW-1133">Transmembrane helix</keyword>
<evidence type="ECO:0000313" key="2">
    <source>
        <dbReference type="EMBL" id="EDM78433.1"/>
    </source>
</evidence>
<dbReference type="AlphaFoldDB" id="A6G6Y0"/>
<reference evidence="2 3" key="1">
    <citation type="submission" date="2007-06" db="EMBL/GenBank/DDBJ databases">
        <authorList>
            <person name="Shimkets L."/>
            <person name="Ferriera S."/>
            <person name="Johnson J."/>
            <person name="Kravitz S."/>
            <person name="Beeson K."/>
            <person name="Sutton G."/>
            <person name="Rogers Y.-H."/>
            <person name="Friedman R."/>
            <person name="Frazier M."/>
            <person name="Venter J.C."/>
        </authorList>
    </citation>
    <scope>NUCLEOTIDE SEQUENCE [LARGE SCALE GENOMIC DNA]</scope>
    <source>
        <strain evidence="2 3">SIR-1</strain>
    </source>
</reference>
<feature type="transmembrane region" description="Helical" evidence="1">
    <location>
        <begin position="111"/>
        <end position="130"/>
    </location>
</feature>
<keyword evidence="1" id="KW-0472">Membrane</keyword>
<dbReference type="PANTHER" id="PTHR34543:SF1">
    <property type="entry name" value="PROTEIN ABA DEFICIENT 4, CHLOROPLASTIC"/>
    <property type="match status" value="1"/>
</dbReference>
<proteinExistence type="predicted"/>
<dbReference type="eggNOG" id="ENOG5032Z94">
    <property type="taxonomic scope" value="Bacteria"/>
</dbReference>
<accession>A6G6Y0</accession>
<gene>
    <name evidence="2" type="ORF">PPSIR1_06276</name>
</gene>
<evidence type="ECO:0000256" key="1">
    <source>
        <dbReference type="SAM" id="Phobius"/>
    </source>
</evidence>
<evidence type="ECO:0008006" key="4">
    <source>
        <dbReference type="Google" id="ProtNLM"/>
    </source>
</evidence>
<keyword evidence="1" id="KW-0812">Transmembrane</keyword>
<dbReference type="PANTHER" id="PTHR34543">
    <property type="entry name" value="PROTEIN ABA DEFICIENT 4, CHLOROPLASTIC"/>
    <property type="match status" value="1"/>
</dbReference>
<organism evidence="2 3">
    <name type="scientific">Plesiocystis pacifica SIR-1</name>
    <dbReference type="NCBI Taxonomy" id="391625"/>
    <lineage>
        <taxon>Bacteria</taxon>
        <taxon>Pseudomonadati</taxon>
        <taxon>Myxococcota</taxon>
        <taxon>Polyangia</taxon>
        <taxon>Nannocystales</taxon>
        <taxon>Nannocystaceae</taxon>
        <taxon>Plesiocystis</taxon>
    </lineage>
</organism>
<dbReference type="RefSeq" id="WP_006972476.1">
    <property type="nucleotide sequence ID" value="NZ_ABCS01000031.1"/>
</dbReference>
<evidence type="ECO:0000313" key="3">
    <source>
        <dbReference type="Proteomes" id="UP000005801"/>
    </source>
</evidence>
<keyword evidence="3" id="KW-1185">Reference proteome</keyword>